<accession>A0ABD2PM47</accession>
<proteinExistence type="predicted"/>
<name>A0ABD2PM47_9PLAT</name>
<evidence type="ECO:0000256" key="1">
    <source>
        <dbReference type="SAM" id="MobiDB-lite"/>
    </source>
</evidence>
<keyword evidence="3" id="KW-1185">Reference proteome</keyword>
<gene>
    <name evidence="2" type="ORF">Ciccas_012869</name>
</gene>
<protein>
    <submittedName>
        <fullName evidence="2">Uncharacterized protein</fullName>
    </submittedName>
</protein>
<evidence type="ECO:0000313" key="2">
    <source>
        <dbReference type="EMBL" id="KAL3308597.1"/>
    </source>
</evidence>
<dbReference type="Proteomes" id="UP001626550">
    <property type="component" value="Unassembled WGS sequence"/>
</dbReference>
<feature type="region of interest" description="Disordered" evidence="1">
    <location>
        <begin position="1"/>
        <end position="28"/>
    </location>
</feature>
<organism evidence="2 3">
    <name type="scientific">Cichlidogyrus casuarinus</name>
    <dbReference type="NCBI Taxonomy" id="1844966"/>
    <lineage>
        <taxon>Eukaryota</taxon>
        <taxon>Metazoa</taxon>
        <taxon>Spiralia</taxon>
        <taxon>Lophotrochozoa</taxon>
        <taxon>Platyhelminthes</taxon>
        <taxon>Monogenea</taxon>
        <taxon>Monopisthocotylea</taxon>
        <taxon>Dactylogyridea</taxon>
        <taxon>Ancyrocephalidae</taxon>
        <taxon>Cichlidogyrus</taxon>
    </lineage>
</organism>
<evidence type="ECO:0000313" key="3">
    <source>
        <dbReference type="Proteomes" id="UP001626550"/>
    </source>
</evidence>
<dbReference type="EMBL" id="JBJKFK010004984">
    <property type="protein sequence ID" value="KAL3308597.1"/>
    <property type="molecule type" value="Genomic_DNA"/>
</dbReference>
<comment type="caution">
    <text evidence="2">The sequence shown here is derived from an EMBL/GenBank/DDBJ whole genome shotgun (WGS) entry which is preliminary data.</text>
</comment>
<reference evidence="2 3" key="1">
    <citation type="submission" date="2024-11" db="EMBL/GenBank/DDBJ databases">
        <title>Adaptive evolution of stress response genes in parasites aligns with host niche diversity.</title>
        <authorList>
            <person name="Hahn C."/>
            <person name="Resl P."/>
        </authorList>
    </citation>
    <scope>NUCLEOTIDE SEQUENCE [LARGE SCALE GENOMIC DNA]</scope>
    <source>
        <strain evidence="2">EGGRZ-B1_66</strain>
        <tissue evidence="2">Body</tissue>
    </source>
</reference>
<dbReference type="AlphaFoldDB" id="A0ABD2PM47"/>
<sequence>METFTTTRMRSPVPQPRLPSMQRTGFGPGVTTTVVRMTSSVPVQKNVTLVSSTSQMRPRLMMSQNRPLVQTNGSRIMVTQLNKTPIPAQHSDLGPSA</sequence>